<dbReference type="GO" id="GO:0005524">
    <property type="term" value="F:ATP binding"/>
    <property type="evidence" value="ECO:0007669"/>
    <property type="project" value="UniProtKB-KW"/>
</dbReference>
<dbReference type="Gene3D" id="3.40.50.12780">
    <property type="entry name" value="N-terminal domain of ligase-like"/>
    <property type="match status" value="1"/>
</dbReference>
<evidence type="ECO:0000259" key="5">
    <source>
        <dbReference type="Pfam" id="PF00501"/>
    </source>
</evidence>
<dbReference type="InterPro" id="IPR020845">
    <property type="entry name" value="AMP-binding_CS"/>
</dbReference>
<keyword evidence="2 7" id="KW-0436">Ligase</keyword>
<dbReference type="GO" id="GO:0005324">
    <property type="term" value="F:long-chain fatty acid transmembrane transporter activity"/>
    <property type="evidence" value="ECO:0007669"/>
    <property type="project" value="TreeGrafter"/>
</dbReference>
<dbReference type="GO" id="GO:0004467">
    <property type="term" value="F:long-chain fatty acid-CoA ligase activity"/>
    <property type="evidence" value="ECO:0007669"/>
    <property type="project" value="TreeGrafter"/>
</dbReference>
<evidence type="ECO:0000313" key="8">
    <source>
        <dbReference type="Proteomes" id="UP000317573"/>
    </source>
</evidence>
<dbReference type="Gene3D" id="3.30.300.30">
    <property type="match status" value="1"/>
</dbReference>
<feature type="domain" description="AMP-binding enzyme C-terminal" evidence="6">
    <location>
        <begin position="437"/>
        <end position="512"/>
    </location>
</feature>
<evidence type="ECO:0000256" key="3">
    <source>
        <dbReference type="ARBA" id="ARBA00022741"/>
    </source>
</evidence>
<keyword evidence="4" id="KW-0067">ATP-binding</keyword>
<comment type="caution">
    <text evidence="7">The sequence shown here is derived from an EMBL/GenBank/DDBJ whole genome shotgun (WGS) entry which is preliminary data.</text>
</comment>
<dbReference type="GO" id="GO:0044539">
    <property type="term" value="P:long-chain fatty acid import into cell"/>
    <property type="evidence" value="ECO:0007669"/>
    <property type="project" value="TreeGrafter"/>
</dbReference>
<dbReference type="AlphaFoldDB" id="A0A562DID2"/>
<accession>A0A562DID2</accession>
<gene>
    <name evidence="7" type="ORF">L618_005900000050</name>
</gene>
<dbReference type="InterPro" id="IPR042099">
    <property type="entry name" value="ANL_N_sf"/>
</dbReference>
<protein>
    <submittedName>
        <fullName evidence="7">Crotonobetaine/carnitine-CoA ligase</fullName>
    </submittedName>
</protein>
<name>A0A562DID2_RHORH</name>
<comment type="similarity">
    <text evidence="1">Belongs to the ATP-dependent AMP-binding enzyme family.</text>
</comment>
<evidence type="ECO:0000259" key="6">
    <source>
        <dbReference type="Pfam" id="PF13193"/>
    </source>
</evidence>
<evidence type="ECO:0000256" key="2">
    <source>
        <dbReference type="ARBA" id="ARBA00022598"/>
    </source>
</evidence>
<evidence type="ECO:0000256" key="1">
    <source>
        <dbReference type="ARBA" id="ARBA00006432"/>
    </source>
</evidence>
<evidence type="ECO:0000256" key="4">
    <source>
        <dbReference type="ARBA" id="ARBA00022840"/>
    </source>
</evidence>
<organism evidence="7 8">
    <name type="scientific">Rhodococcus rhodochrous J45</name>
    <dbReference type="NCBI Taxonomy" id="935266"/>
    <lineage>
        <taxon>Bacteria</taxon>
        <taxon>Bacillati</taxon>
        <taxon>Actinomycetota</taxon>
        <taxon>Actinomycetes</taxon>
        <taxon>Mycobacteriales</taxon>
        <taxon>Nocardiaceae</taxon>
        <taxon>Rhodococcus</taxon>
    </lineage>
</organism>
<dbReference type="NCBIfam" id="NF004808">
    <property type="entry name" value="PRK06155.1"/>
    <property type="match status" value="1"/>
</dbReference>
<dbReference type="Pfam" id="PF13193">
    <property type="entry name" value="AMP-binding_C"/>
    <property type="match status" value="1"/>
</dbReference>
<dbReference type="RefSeq" id="WP_145693100.1">
    <property type="nucleotide sequence ID" value="NZ_VLJT01000060.1"/>
</dbReference>
<dbReference type="Proteomes" id="UP000317573">
    <property type="component" value="Unassembled WGS sequence"/>
</dbReference>
<sequence>MTVELAARERASAPLRGLPITECTLPALLNRQADAFGSKTLLEIDGSSYTYIQVRDRAAMTAAVFEQAGIRSGDRVATLTGNRLELLETILGATWMGAVAVPLNAELRGEQLLHALANSGARILVIEPALLKRLQEITLPSTLERVWSLGSPSAEPVSALRVERFPALSGARPAAPVAPGDTAALLYTSGTTGVSKGVCCPHAQFYWWGVNVSEQLGITEKDILYTCLPLFHTNALNTFVQALVSGATFVVGRRFSASRFWQEVTESGATVTYLLGAMINILWSREPGPFDRAHRVRIALSPATPATLFEPFRQRFGFDLSDGFGSTETNAAINSAPEAPRAGYLGRVQPDFDAIVVDEYDVEVPDGTPGELLLRSRVPFGFATGYFTMPDKTVEAWQNLWFHTGDRVVREPDGWFRFVDRLKDVIRRRGENISSFEVEQVLCLHPGVETAAAFPVASDMAEDEVMVSVVPKEGYELRPADIVAHCSDRLAKFAVPRFVDIVAELPRTANGKIRKAELRERGRTDTTWDREHIHDR</sequence>
<dbReference type="GO" id="GO:0005886">
    <property type="term" value="C:plasma membrane"/>
    <property type="evidence" value="ECO:0007669"/>
    <property type="project" value="TreeGrafter"/>
</dbReference>
<dbReference type="PANTHER" id="PTHR43107">
    <property type="entry name" value="LONG-CHAIN FATTY ACID TRANSPORT PROTEIN"/>
    <property type="match status" value="1"/>
</dbReference>
<dbReference type="EMBL" id="VLJT01000060">
    <property type="protein sequence ID" value="TWH09347.1"/>
    <property type="molecule type" value="Genomic_DNA"/>
</dbReference>
<dbReference type="Pfam" id="PF00501">
    <property type="entry name" value="AMP-binding"/>
    <property type="match status" value="1"/>
</dbReference>
<reference evidence="7 8" key="1">
    <citation type="submission" date="2019-07" db="EMBL/GenBank/DDBJ databases">
        <title>Genome sequencing of lignin-degrading bacterial isolates.</title>
        <authorList>
            <person name="Gladden J."/>
        </authorList>
    </citation>
    <scope>NUCLEOTIDE SEQUENCE [LARGE SCALE GENOMIC DNA]</scope>
    <source>
        <strain evidence="7 8">J45</strain>
    </source>
</reference>
<dbReference type="InterPro" id="IPR045851">
    <property type="entry name" value="AMP-bd_C_sf"/>
</dbReference>
<feature type="domain" description="AMP-dependent synthetase/ligase" evidence="5">
    <location>
        <begin position="30"/>
        <end position="387"/>
    </location>
</feature>
<dbReference type="SUPFAM" id="SSF56801">
    <property type="entry name" value="Acetyl-CoA synthetase-like"/>
    <property type="match status" value="1"/>
</dbReference>
<dbReference type="InterPro" id="IPR000873">
    <property type="entry name" value="AMP-dep_synth/lig_dom"/>
</dbReference>
<dbReference type="InterPro" id="IPR025110">
    <property type="entry name" value="AMP-bd_C"/>
</dbReference>
<proteinExistence type="inferred from homology"/>
<keyword evidence="3" id="KW-0547">Nucleotide-binding</keyword>
<dbReference type="PROSITE" id="PS00455">
    <property type="entry name" value="AMP_BINDING"/>
    <property type="match status" value="1"/>
</dbReference>
<dbReference type="PANTHER" id="PTHR43107:SF15">
    <property type="entry name" value="FATTY ACID TRANSPORT PROTEIN 3, ISOFORM A"/>
    <property type="match status" value="1"/>
</dbReference>
<evidence type="ECO:0000313" key="7">
    <source>
        <dbReference type="EMBL" id="TWH09347.1"/>
    </source>
</evidence>